<dbReference type="Proteomes" id="UP000287447">
    <property type="component" value="Unassembled WGS sequence"/>
</dbReference>
<evidence type="ECO:0000256" key="1">
    <source>
        <dbReference type="SAM" id="SignalP"/>
    </source>
</evidence>
<sequence>MRFKVLRMPIALGFASILAAGAAQAEPSALVEDITSDRDDVQLLDYLEPGQTIKLAADETIVIGYLRSCVQETITGGTVTVGENESAVSGGKKDSGYVDCDSGPVVAQVGAEQEAGAAAFRDAGTDELNASRILFGVSPLVKLSQPAEAVEISRLDTEEVIHRVSATGAVVDFAKAKIALTPGGTYKAKAGEREVIFKISRLAEGSGASALARLLPF</sequence>
<reference evidence="3" key="1">
    <citation type="submission" date="2019-01" db="EMBL/GenBank/DDBJ databases">
        <title>Gri0909 isolated from a small marine red alga.</title>
        <authorList>
            <person name="Kim J."/>
            <person name="Jeong S.E."/>
            <person name="Jeon C.O."/>
        </authorList>
    </citation>
    <scope>NUCLEOTIDE SEQUENCE [LARGE SCALE GENOMIC DNA]</scope>
    <source>
        <strain evidence="3">Gri0909</strain>
    </source>
</reference>
<feature type="chain" id="PRO_5018588527" evidence="1">
    <location>
        <begin position="26"/>
        <end position="217"/>
    </location>
</feature>
<comment type="caution">
    <text evidence="2">The sequence shown here is derived from an EMBL/GenBank/DDBJ whole genome shotgun (WGS) entry which is preliminary data.</text>
</comment>
<evidence type="ECO:0000313" key="3">
    <source>
        <dbReference type="Proteomes" id="UP000287447"/>
    </source>
</evidence>
<accession>A0A3S2WBM2</accession>
<gene>
    <name evidence="2" type="ORF">EOI86_05390</name>
</gene>
<dbReference type="EMBL" id="SADE01000001">
    <property type="protein sequence ID" value="RVU38707.1"/>
    <property type="molecule type" value="Genomic_DNA"/>
</dbReference>
<organism evidence="2 3">
    <name type="scientific">Hwanghaeella grinnelliae</name>
    <dbReference type="NCBI Taxonomy" id="2500179"/>
    <lineage>
        <taxon>Bacteria</taxon>
        <taxon>Pseudomonadati</taxon>
        <taxon>Pseudomonadota</taxon>
        <taxon>Alphaproteobacteria</taxon>
        <taxon>Rhodospirillales</taxon>
        <taxon>Rhodospirillaceae</taxon>
        <taxon>Hwanghaeella</taxon>
    </lineage>
</organism>
<keyword evidence="3" id="KW-1185">Reference proteome</keyword>
<proteinExistence type="predicted"/>
<keyword evidence="1" id="KW-0732">Signal</keyword>
<evidence type="ECO:0000313" key="2">
    <source>
        <dbReference type="EMBL" id="RVU38707.1"/>
    </source>
</evidence>
<feature type="signal peptide" evidence="1">
    <location>
        <begin position="1"/>
        <end position="25"/>
    </location>
</feature>
<dbReference type="AlphaFoldDB" id="A0A3S2WBM2"/>
<dbReference type="RefSeq" id="WP_127764079.1">
    <property type="nucleotide sequence ID" value="NZ_SADE01000001.1"/>
</dbReference>
<protein>
    <submittedName>
        <fullName evidence="2">Uncharacterized protein</fullName>
    </submittedName>
</protein>
<name>A0A3S2WBM2_9PROT</name>
<dbReference type="OrthoDB" id="7346346at2"/>